<keyword evidence="7" id="KW-0289">Folate biosynthesis</keyword>
<comment type="pathway">
    <text evidence="1">Cofactor biosynthesis; tetrahydrofolate biosynthesis; 2-amino-4-hydroxy-6-hydroxymethyl-7,8-dihydropteridine diphosphate from 7,8-dihydroneopterin triphosphate: step 4/4.</text>
</comment>
<evidence type="ECO:0000259" key="8">
    <source>
        <dbReference type="PROSITE" id="PS00794"/>
    </source>
</evidence>
<accession>A0A3B0WPY4</accession>
<organism evidence="9">
    <name type="scientific">hydrothermal vent metagenome</name>
    <dbReference type="NCBI Taxonomy" id="652676"/>
    <lineage>
        <taxon>unclassified sequences</taxon>
        <taxon>metagenomes</taxon>
        <taxon>ecological metagenomes</taxon>
    </lineage>
</organism>
<dbReference type="GO" id="GO:0003848">
    <property type="term" value="F:2-amino-4-hydroxy-6-hydroxymethyldihydropteridine diphosphokinase activity"/>
    <property type="evidence" value="ECO:0007669"/>
    <property type="project" value="UniProtKB-EC"/>
</dbReference>
<dbReference type="Pfam" id="PF01288">
    <property type="entry name" value="HPPK"/>
    <property type="match status" value="1"/>
</dbReference>
<dbReference type="SUPFAM" id="SSF55083">
    <property type="entry name" value="6-hydroxymethyl-7,8-dihydropterin pyrophosphokinase, HPPK"/>
    <property type="match status" value="1"/>
</dbReference>
<dbReference type="PANTHER" id="PTHR43071:SF1">
    <property type="entry name" value="2-AMINO-4-HYDROXY-6-HYDROXYMETHYLDIHYDROPTERIDINE PYROPHOSPHOKINASE"/>
    <property type="match status" value="1"/>
</dbReference>
<evidence type="ECO:0000256" key="7">
    <source>
        <dbReference type="ARBA" id="ARBA00022909"/>
    </source>
</evidence>
<evidence type="ECO:0000256" key="6">
    <source>
        <dbReference type="ARBA" id="ARBA00022840"/>
    </source>
</evidence>
<evidence type="ECO:0000256" key="3">
    <source>
        <dbReference type="ARBA" id="ARBA00022679"/>
    </source>
</evidence>
<evidence type="ECO:0000256" key="4">
    <source>
        <dbReference type="ARBA" id="ARBA00022741"/>
    </source>
</evidence>
<protein>
    <recommendedName>
        <fullName evidence="2">2-amino-4-hydroxy-6-hydroxymethyldihydropteridine diphosphokinase</fullName>
        <ecNumber evidence="2">2.7.6.3</ecNumber>
    </recommendedName>
</protein>
<dbReference type="EC" id="2.7.6.3" evidence="2"/>
<dbReference type="GO" id="GO:0005524">
    <property type="term" value="F:ATP binding"/>
    <property type="evidence" value="ECO:0007669"/>
    <property type="project" value="UniProtKB-KW"/>
</dbReference>
<dbReference type="PROSITE" id="PS00794">
    <property type="entry name" value="HPPK"/>
    <property type="match status" value="1"/>
</dbReference>
<keyword evidence="5 9" id="KW-0418">Kinase</keyword>
<keyword evidence="6" id="KW-0067">ATP-binding</keyword>
<feature type="domain" description="7,8-dihydro-6-hydroxymethylpterin-pyrophosphokinase" evidence="8">
    <location>
        <begin position="98"/>
        <end position="109"/>
    </location>
</feature>
<evidence type="ECO:0000256" key="2">
    <source>
        <dbReference type="ARBA" id="ARBA00013253"/>
    </source>
</evidence>
<dbReference type="AlphaFoldDB" id="A0A3B0WPY4"/>
<evidence type="ECO:0000256" key="1">
    <source>
        <dbReference type="ARBA" id="ARBA00005051"/>
    </source>
</evidence>
<dbReference type="UniPathway" id="UPA00077">
    <property type="reaction ID" value="UER00155"/>
</dbReference>
<evidence type="ECO:0000313" key="9">
    <source>
        <dbReference type="EMBL" id="VAW58055.1"/>
    </source>
</evidence>
<dbReference type="CDD" id="cd00483">
    <property type="entry name" value="HPPK"/>
    <property type="match status" value="1"/>
</dbReference>
<dbReference type="GO" id="GO:0046656">
    <property type="term" value="P:folic acid biosynthetic process"/>
    <property type="evidence" value="ECO:0007669"/>
    <property type="project" value="UniProtKB-KW"/>
</dbReference>
<dbReference type="Gene3D" id="3.30.70.560">
    <property type="entry name" value="7,8-Dihydro-6-hydroxymethylpterin-pyrophosphokinase HPPK"/>
    <property type="match status" value="1"/>
</dbReference>
<reference evidence="9" key="1">
    <citation type="submission" date="2018-06" db="EMBL/GenBank/DDBJ databases">
        <authorList>
            <person name="Zhirakovskaya E."/>
        </authorList>
    </citation>
    <scope>NUCLEOTIDE SEQUENCE</scope>
</reference>
<dbReference type="InterPro" id="IPR000550">
    <property type="entry name" value="Hppk"/>
</dbReference>
<dbReference type="PANTHER" id="PTHR43071">
    <property type="entry name" value="2-AMINO-4-HYDROXY-6-HYDROXYMETHYLDIHYDROPTERIDINE PYROPHOSPHOKINASE"/>
    <property type="match status" value="1"/>
</dbReference>
<evidence type="ECO:0000256" key="5">
    <source>
        <dbReference type="ARBA" id="ARBA00022777"/>
    </source>
</evidence>
<sequence>MTVCYIGMGSNLCQPLQQLSEAKTAIQNVAQITLVSCSSLYQSEAVTLPAVSGGLQNEPPQADYLNGVLKIETQLSAEDLLDVLQGIENAQGRTREKRWGARTLDLDILLYGEQKINTRRLTVPHVEMLNRNFVLTPLLQLAADLNMDIFMQTGKSHCASKTLKECMGHVSHQRVTQVGEIA</sequence>
<dbReference type="EMBL" id="UOFG01000012">
    <property type="protein sequence ID" value="VAW58055.1"/>
    <property type="molecule type" value="Genomic_DNA"/>
</dbReference>
<name>A0A3B0WPY4_9ZZZZ</name>
<gene>
    <name evidence="9" type="ORF">MNBD_GAMMA11-392</name>
</gene>
<dbReference type="GO" id="GO:0046654">
    <property type="term" value="P:tetrahydrofolate biosynthetic process"/>
    <property type="evidence" value="ECO:0007669"/>
    <property type="project" value="UniProtKB-UniPathway"/>
</dbReference>
<keyword evidence="3 9" id="KW-0808">Transferase</keyword>
<proteinExistence type="predicted"/>
<keyword evidence="4" id="KW-0547">Nucleotide-binding</keyword>
<dbReference type="NCBIfam" id="TIGR01498">
    <property type="entry name" value="folK"/>
    <property type="match status" value="1"/>
</dbReference>
<dbReference type="InterPro" id="IPR035907">
    <property type="entry name" value="Hppk_sf"/>
</dbReference>
<dbReference type="GO" id="GO:0016301">
    <property type="term" value="F:kinase activity"/>
    <property type="evidence" value="ECO:0007669"/>
    <property type="project" value="UniProtKB-KW"/>
</dbReference>